<dbReference type="KEGG" id="mpur:MARPU_01200"/>
<organism evidence="3 4">
    <name type="scientific">Marichromatium purpuratum 984</name>
    <dbReference type="NCBI Taxonomy" id="765910"/>
    <lineage>
        <taxon>Bacteria</taxon>
        <taxon>Pseudomonadati</taxon>
        <taxon>Pseudomonadota</taxon>
        <taxon>Gammaproteobacteria</taxon>
        <taxon>Chromatiales</taxon>
        <taxon>Chromatiaceae</taxon>
        <taxon>Marichromatium</taxon>
    </lineage>
</organism>
<dbReference type="eggNOG" id="COG1639">
    <property type="taxonomic scope" value="Bacteria"/>
</dbReference>
<keyword evidence="3" id="KW-0418">Kinase</keyword>
<keyword evidence="3" id="KW-0808">Transferase</keyword>
<dbReference type="Gene3D" id="1.10.3210.10">
    <property type="entry name" value="Hypothetical protein af1432"/>
    <property type="match status" value="1"/>
</dbReference>
<dbReference type="SUPFAM" id="SSF55781">
    <property type="entry name" value="GAF domain-like"/>
    <property type="match status" value="1"/>
</dbReference>
<dbReference type="RefSeq" id="WP_005221772.1">
    <property type="nucleotide sequence ID" value="NZ_CP007031.1"/>
</dbReference>
<feature type="compositionally biased region" description="Low complexity" evidence="1">
    <location>
        <begin position="308"/>
        <end position="331"/>
    </location>
</feature>
<dbReference type="HOGENOM" id="CLU_018569_1_0_6"/>
<dbReference type="InterPro" id="IPR029016">
    <property type="entry name" value="GAF-like_dom_sf"/>
</dbReference>
<dbReference type="Gene3D" id="3.30.450.40">
    <property type="match status" value="1"/>
</dbReference>
<proteinExistence type="predicted"/>
<protein>
    <submittedName>
        <fullName evidence="3">Histidine kinase</fullName>
    </submittedName>
</protein>
<evidence type="ECO:0000259" key="2">
    <source>
        <dbReference type="PROSITE" id="PS51833"/>
    </source>
</evidence>
<dbReference type="AlphaFoldDB" id="W0E066"/>
<dbReference type="InterPro" id="IPR013976">
    <property type="entry name" value="HDOD"/>
</dbReference>
<evidence type="ECO:0000313" key="3">
    <source>
        <dbReference type="EMBL" id="AHF02629.1"/>
    </source>
</evidence>
<reference evidence="3 4" key="1">
    <citation type="submission" date="2013-12" db="EMBL/GenBank/DDBJ databases">
        <authorList>
            <consortium name="DOE Joint Genome Institute"/>
            <person name="Bryant D.A."/>
            <person name="Huntemann M."/>
            <person name="Han J."/>
            <person name="Chen A."/>
            <person name="Kyrpides N."/>
            <person name="Mavromatis K."/>
            <person name="Markowitz V."/>
            <person name="Palaniappan K."/>
            <person name="Ivanova N."/>
            <person name="Schaumberg A."/>
            <person name="Pati A."/>
            <person name="Liolios K."/>
            <person name="Nordberg H.P."/>
            <person name="Cantor M.N."/>
            <person name="Hua S.X."/>
            <person name="Woyke T."/>
        </authorList>
    </citation>
    <scope>NUCLEOTIDE SEQUENCE [LARGE SCALE GENOMIC DNA]</scope>
    <source>
        <strain evidence="3 4">984</strain>
    </source>
</reference>
<name>W0E066_MARPU</name>
<sequence>MNTQRTPPKRRLAEWVELIQHREMPIFNNTVHQVLRVSEDELAPAAALAQVIMQDPSLTTRILKLANSVYYNPAGTGSGHTLTSVNRAVVVLGFNAVSNMCLAATLVDDTIEGATRERVARELARALHAAIQARSIATAREDKAPEEVFIAALLHRIGELAFWCFGGEQAEALDQLYRQQPAALPERAQERILGFRLNQLSGQLARVWNLNELVREAIVTPSVLDERVQTVVLGQQIALCAEDGGWHTEPMEKLVKRAAKMIDQAIGETHKMLQHNASEAAEMAAAIGAQIAVPHIPQQQEASDQPRPETGSETAAAEATTTDAESTAPEPDAQLQLRVLRELSALIESGTASLNEVMTLALEGIHRGVGMDRVVFALITPDKRTLKARYALGSESERLLARFQFTRLPGQNHPLFTVIERQQARCLRGEALADVPATVIQALGRTPFMIAPIDIAGQGIGLLYADRASSARTLTEPLFEDFQHFAKQASQGLTLAARRRAR</sequence>
<accession>W0E066</accession>
<dbReference type="PROSITE" id="PS51833">
    <property type="entry name" value="HDOD"/>
    <property type="match status" value="1"/>
</dbReference>
<keyword evidence="4" id="KW-1185">Reference proteome</keyword>
<gene>
    <name evidence="3" type="ORF">MARPU_01200</name>
</gene>
<dbReference type="PANTHER" id="PTHR33525:SF3">
    <property type="entry name" value="RIBONUCLEASE Y"/>
    <property type="match status" value="1"/>
</dbReference>
<dbReference type="Pfam" id="PF08668">
    <property type="entry name" value="HDOD"/>
    <property type="match status" value="1"/>
</dbReference>
<dbReference type="PANTHER" id="PTHR33525">
    <property type="match status" value="1"/>
</dbReference>
<dbReference type="InterPro" id="IPR052340">
    <property type="entry name" value="RNase_Y/CdgJ"/>
</dbReference>
<dbReference type="GO" id="GO:0016301">
    <property type="term" value="F:kinase activity"/>
    <property type="evidence" value="ECO:0007669"/>
    <property type="project" value="UniProtKB-KW"/>
</dbReference>
<feature type="region of interest" description="Disordered" evidence="1">
    <location>
        <begin position="297"/>
        <end position="331"/>
    </location>
</feature>
<feature type="domain" description="HDOD" evidence="2">
    <location>
        <begin position="24"/>
        <end position="224"/>
    </location>
</feature>
<evidence type="ECO:0000256" key="1">
    <source>
        <dbReference type="SAM" id="MobiDB-lite"/>
    </source>
</evidence>
<dbReference type="STRING" id="765910.MARPU_01200"/>
<dbReference type="SUPFAM" id="SSF109604">
    <property type="entry name" value="HD-domain/PDEase-like"/>
    <property type="match status" value="1"/>
</dbReference>
<evidence type="ECO:0000313" key="4">
    <source>
        <dbReference type="Proteomes" id="UP000005275"/>
    </source>
</evidence>
<dbReference type="Proteomes" id="UP000005275">
    <property type="component" value="Chromosome"/>
</dbReference>
<dbReference type="EMBL" id="CP007031">
    <property type="protein sequence ID" value="AHF02629.1"/>
    <property type="molecule type" value="Genomic_DNA"/>
</dbReference>